<proteinExistence type="predicted"/>
<dbReference type="Proteomes" id="UP000027361">
    <property type="component" value="Unassembled WGS sequence"/>
</dbReference>
<name>A0A066WQ51_TILAU</name>
<dbReference type="InParanoid" id="A0A066WQ51"/>
<gene>
    <name evidence="1" type="ORF">K437DRAFT_260865</name>
</gene>
<dbReference type="GeneID" id="25265565"/>
<dbReference type="EMBL" id="JMSN01000004">
    <property type="protein sequence ID" value="KDN53134.1"/>
    <property type="molecule type" value="Genomic_DNA"/>
</dbReference>
<organism evidence="1 2">
    <name type="scientific">Tilletiaria anomala (strain ATCC 24038 / CBS 436.72 / UBC 951)</name>
    <dbReference type="NCBI Taxonomy" id="1037660"/>
    <lineage>
        <taxon>Eukaryota</taxon>
        <taxon>Fungi</taxon>
        <taxon>Dikarya</taxon>
        <taxon>Basidiomycota</taxon>
        <taxon>Ustilaginomycotina</taxon>
        <taxon>Exobasidiomycetes</taxon>
        <taxon>Georgefischeriales</taxon>
        <taxon>Tilletiariaceae</taxon>
        <taxon>Tilletiaria</taxon>
    </lineage>
</organism>
<comment type="caution">
    <text evidence="1">The sequence shown here is derived from an EMBL/GenBank/DDBJ whole genome shotgun (WGS) entry which is preliminary data.</text>
</comment>
<dbReference type="RefSeq" id="XP_013245973.1">
    <property type="nucleotide sequence ID" value="XM_013390519.1"/>
</dbReference>
<evidence type="ECO:0000313" key="1">
    <source>
        <dbReference type="EMBL" id="KDN53134.1"/>
    </source>
</evidence>
<keyword evidence="2" id="KW-1185">Reference proteome</keyword>
<protein>
    <submittedName>
        <fullName evidence="1">Uncharacterized protein</fullName>
    </submittedName>
</protein>
<accession>A0A066WQ51</accession>
<dbReference type="AlphaFoldDB" id="A0A066WQ51"/>
<dbReference type="HOGENOM" id="CLU_1679188_0_0_1"/>
<evidence type="ECO:0000313" key="2">
    <source>
        <dbReference type="Proteomes" id="UP000027361"/>
    </source>
</evidence>
<reference evidence="1 2" key="1">
    <citation type="submission" date="2014-05" db="EMBL/GenBank/DDBJ databases">
        <title>Draft genome sequence of a rare smut relative, Tilletiaria anomala UBC 951.</title>
        <authorList>
            <consortium name="DOE Joint Genome Institute"/>
            <person name="Toome M."/>
            <person name="Kuo A."/>
            <person name="Henrissat B."/>
            <person name="Lipzen A."/>
            <person name="Tritt A."/>
            <person name="Yoshinaga Y."/>
            <person name="Zane M."/>
            <person name="Barry K."/>
            <person name="Grigoriev I.V."/>
            <person name="Spatafora J.W."/>
            <person name="Aimea M.C."/>
        </authorList>
    </citation>
    <scope>NUCLEOTIDE SEQUENCE [LARGE SCALE GENOMIC DNA]</scope>
    <source>
        <strain evidence="1 2">UBC 951</strain>
    </source>
</reference>
<sequence>MTSSYPDCIGDDANAACAWPVRKAIKKMKMWGWVAGAGGAAKGRDHHWQCSQDAAAAAPVEFVAVCTPGRQPPPDVRPGSRMAPAACARKLLEFSGLSVAPASSWGSGISGGGPHGFWDKSLGFGLYAEPLPSGGEVQEAQTVSSGHLHLKVRALDA</sequence>